<name>A0ABQ4E1E6_9ACTN</name>
<feature type="transmembrane region" description="Helical" evidence="6">
    <location>
        <begin position="405"/>
        <end position="424"/>
    </location>
</feature>
<evidence type="ECO:0000313" key="8">
    <source>
        <dbReference type="Proteomes" id="UP000646749"/>
    </source>
</evidence>
<keyword evidence="5 6" id="KW-0472">Membrane</keyword>
<feature type="transmembrane region" description="Helical" evidence="6">
    <location>
        <begin position="188"/>
        <end position="210"/>
    </location>
</feature>
<organism evidence="7 8">
    <name type="scientific">Plantactinospora endophytica</name>
    <dbReference type="NCBI Taxonomy" id="673535"/>
    <lineage>
        <taxon>Bacteria</taxon>
        <taxon>Bacillati</taxon>
        <taxon>Actinomycetota</taxon>
        <taxon>Actinomycetes</taxon>
        <taxon>Micromonosporales</taxon>
        <taxon>Micromonosporaceae</taxon>
        <taxon>Plantactinospora</taxon>
    </lineage>
</organism>
<feature type="transmembrane region" description="Helical" evidence="6">
    <location>
        <begin position="94"/>
        <end position="118"/>
    </location>
</feature>
<feature type="transmembrane region" description="Helical" evidence="6">
    <location>
        <begin position="162"/>
        <end position="182"/>
    </location>
</feature>
<feature type="transmembrane region" description="Helical" evidence="6">
    <location>
        <begin position="383"/>
        <end position="399"/>
    </location>
</feature>
<feature type="transmembrane region" description="Helical" evidence="6">
    <location>
        <begin position="475"/>
        <end position="499"/>
    </location>
</feature>
<sequence>MASSASGSSTGRRLTRNSASLITARIVMAVAGLGSLPVLYDQLGAARFGVWALLGGLVAIVALVDLGLGSALVRQVAGALTEPLHRSARTALGVGLVWGVLLWLLASAGTLVGWPWLARLLQLGELAGEARQAALTLLLGLLCDGVALPWRAVLEGTQRYTALAWASGGTAVLGAALAVLVVRLGGGLLALAASMAATCAVRAALVVAAASRWQPRLRPSLRAPGPGELRHLLGYGLQVQGTGAAGATNLELDRFILSGTAGPTVAGGFELGNRLLNMLRLPPTIVLLTMFPMAVSRAATEGPAWLDRFHLTATKHLTAFAAVSSALLVVCADPLVRLWLGQPVWWATVGIVVLAPSYALNLAAGATAIVLRVEGRPGQETGYALLSVLLNLALTWPLLHLVGPAGVPLATSIGVALGTAYFIARFHRTSARPIGPVLRAVRPSVLAGAVAGLGGGLAARLLPDGPGRLDAALAVLTRSGVVLLLAVGVLLAAGFLAPADRTRLARLLRRPGSPALAPDGVVR</sequence>
<evidence type="ECO:0000313" key="7">
    <source>
        <dbReference type="EMBL" id="GIG88503.1"/>
    </source>
</evidence>
<evidence type="ECO:0000256" key="2">
    <source>
        <dbReference type="ARBA" id="ARBA00022475"/>
    </source>
</evidence>
<feature type="transmembrane region" description="Helical" evidence="6">
    <location>
        <begin position="52"/>
        <end position="73"/>
    </location>
</feature>
<keyword evidence="4 6" id="KW-1133">Transmembrane helix</keyword>
<feature type="transmembrane region" description="Helical" evidence="6">
    <location>
        <begin position="345"/>
        <end position="371"/>
    </location>
</feature>
<keyword evidence="3 6" id="KW-0812">Transmembrane</keyword>
<feature type="transmembrane region" description="Helical" evidence="6">
    <location>
        <begin position="445"/>
        <end position="463"/>
    </location>
</feature>
<keyword evidence="8" id="KW-1185">Reference proteome</keyword>
<dbReference type="InterPro" id="IPR002797">
    <property type="entry name" value="Polysacc_synth"/>
</dbReference>
<dbReference type="InterPro" id="IPR050833">
    <property type="entry name" value="Poly_Biosynth_Transport"/>
</dbReference>
<evidence type="ECO:0008006" key="9">
    <source>
        <dbReference type="Google" id="ProtNLM"/>
    </source>
</evidence>
<feature type="transmembrane region" description="Helical" evidence="6">
    <location>
        <begin position="317"/>
        <end position="339"/>
    </location>
</feature>
<dbReference type="PANTHER" id="PTHR30250:SF26">
    <property type="entry name" value="PSMA PROTEIN"/>
    <property type="match status" value="1"/>
</dbReference>
<evidence type="ECO:0000256" key="4">
    <source>
        <dbReference type="ARBA" id="ARBA00022989"/>
    </source>
</evidence>
<protein>
    <recommendedName>
        <fullName evidence="9">Polysaccharide biosynthesis protein</fullName>
    </recommendedName>
</protein>
<evidence type="ECO:0000256" key="5">
    <source>
        <dbReference type="ARBA" id="ARBA00023136"/>
    </source>
</evidence>
<reference evidence="7 8" key="1">
    <citation type="submission" date="2021-01" db="EMBL/GenBank/DDBJ databases">
        <title>Whole genome shotgun sequence of Plantactinospora endophytica NBRC 110450.</title>
        <authorList>
            <person name="Komaki H."/>
            <person name="Tamura T."/>
        </authorList>
    </citation>
    <scope>NUCLEOTIDE SEQUENCE [LARGE SCALE GENOMIC DNA]</scope>
    <source>
        <strain evidence="7 8">NBRC 110450</strain>
    </source>
</reference>
<proteinExistence type="predicted"/>
<dbReference type="EMBL" id="BONW01000016">
    <property type="protein sequence ID" value="GIG88503.1"/>
    <property type="molecule type" value="Genomic_DNA"/>
</dbReference>
<keyword evidence="2" id="KW-1003">Cell membrane</keyword>
<gene>
    <name evidence="7" type="ORF">Pen02_34390</name>
</gene>
<comment type="subcellular location">
    <subcellularLocation>
        <location evidence="1">Cell membrane</location>
        <topology evidence="1">Multi-pass membrane protein</topology>
    </subcellularLocation>
</comment>
<dbReference type="RefSeq" id="WP_203867020.1">
    <property type="nucleotide sequence ID" value="NZ_BONW01000016.1"/>
</dbReference>
<evidence type="ECO:0000256" key="3">
    <source>
        <dbReference type="ARBA" id="ARBA00022692"/>
    </source>
</evidence>
<accession>A0ABQ4E1E6</accession>
<dbReference type="Proteomes" id="UP000646749">
    <property type="component" value="Unassembled WGS sequence"/>
</dbReference>
<feature type="transmembrane region" description="Helical" evidence="6">
    <location>
        <begin position="130"/>
        <end position="150"/>
    </location>
</feature>
<evidence type="ECO:0000256" key="6">
    <source>
        <dbReference type="SAM" id="Phobius"/>
    </source>
</evidence>
<comment type="caution">
    <text evidence="7">The sequence shown here is derived from an EMBL/GenBank/DDBJ whole genome shotgun (WGS) entry which is preliminary data.</text>
</comment>
<dbReference type="PANTHER" id="PTHR30250">
    <property type="entry name" value="PST FAMILY PREDICTED COLANIC ACID TRANSPORTER"/>
    <property type="match status" value="1"/>
</dbReference>
<feature type="transmembrane region" description="Helical" evidence="6">
    <location>
        <begin position="21"/>
        <end position="40"/>
    </location>
</feature>
<evidence type="ECO:0000256" key="1">
    <source>
        <dbReference type="ARBA" id="ARBA00004651"/>
    </source>
</evidence>
<dbReference type="Pfam" id="PF01943">
    <property type="entry name" value="Polysacc_synt"/>
    <property type="match status" value="1"/>
</dbReference>